<evidence type="ECO:0000313" key="2">
    <source>
        <dbReference type="Proteomes" id="UP001056120"/>
    </source>
</evidence>
<keyword evidence="2" id="KW-1185">Reference proteome</keyword>
<sequence length="630" mass="70701">MRVSSSRNLIGSSGEGENGNAELGFIVCSIKIRASRTWCRRFSLQRFAGPSLSAFRHHAAPPLSASRHHAAPPRSAISLQEAIIGQCNVVCLSKDNRNPQPSDEQLKAADFVFYRTFDVQCYAILDKMDDEIGGLEIKYVFNREESEKTNPFLESASDTKEENPNIFISSETQQQKDDAKGESPNKGIHSLLERNTSFKESDKSHNQPLKKRKSDDKCVEKMTDMPSMKSMVDKADKGEMKVGIVPVQKVENKKRNKTPAGSDKLYDQPLKNLKSDDNKPPDDEPLKKLSDDKKPPEEKRVDGKSKNEDKSPADVNNLKASGACGTTEDRKNSTISAKVTSVDLEGKKLKRTRDDGSFKVPANRMGTNTNVRDLVALSTEKSKSVTALDILGVDKNSNYNKEGKVEQSGESKKKLSMNKLLKVPTDKDKKNTYREFVVSSKETSSWFMRLPWDEDTLKKAYDEGTAMLLHNVDPDYNSGEVEGIIKHAFKEKCDARILQHTLVSSPHYAQALIILKTKEAAQKVLKTLDEECLMLSNGRPLVATPCPPISTKKNSIFFGHLTIDKARFQNQREDEAVSTSHFSQPNTIEYDMAMEWCLLQLTSMTCWEKLHEQQGVELENLMNSLKKNRA</sequence>
<dbReference type="Proteomes" id="UP001056120">
    <property type="component" value="Linkage Group LG23"/>
</dbReference>
<comment type="caution">
    <text evidence="1">The sequence shown here is derived from an EMBL/GenBank/DDBJ whole genome shotgun (WGS) entry which is preliminary data.</text>
</comment>
<accession>A0ACB9B2S1</accession>
<organism evidence="1 2">
    <name type="scientific">Smallanthus sonchifolius</name>
    <dbReference type="NCBI Taxonomy" id="185202"/>
    <lineage>
        <taxon>Eukaryota</taxon>
        <taxon>Viridiplantae</taxon>
        <taxon>Streptophyta</taxon>
        <taxon>Embryophyta</taxon>
        <taxon>Tracheophyta</taxon>
        <taxon>Spermatophyta</taxon>
        <taxon>Magnoliopsida</taxon>
        <taxon>eudicotyledons</taxon>
        <taxon>Gunneridae</taxon>
        <taxon>Pentapetalae</taxon>
        <taxon>asterids</taxon>
        <taxon>campanulids</taxon>
        <taxon>Asterales</taxon>
        <taxon>Asteraceae</taxon>
        <taxon>Asteroideae</taxon>
        <taxon>Heliantheae alliance</taxon>
        <taxon>Millerieae</taxon>
        <taxon>Smallanthus</taxon>
    </lineage>
</organism>
<protein>
    <submittedName>
        <fullName evidence="1">Uncharacterized protein</fullName>
    </submittedName>
</protein>
<name>A0ACB9B2S1_9ASTR</name>
<reference evidence="1 2" key="2">
    <citation type="journal article" date="2022" name="Mol. Ecol. Resour.">
        <title>The genomes of chicory, endive, great burdock and yacon provide insights into Asteraceae paleo-polyploidization history and plant inulin production.</title>
        <authorList>
            <person name="Fan W."/>
            <person name="Wang S."/>
            <person name="Wang H."/>
            <person name="Wang A."/>
            <person name="Jiang F."/>
            <person name="Liu H."/>
            <person name="Zhao H."/>
            <person name="Xu D."/>
            <person name="Zhang Y."/>
        </authorList>
    </citation>
    <scope>NUCLEOTIDE SEQUENCE [LARGE SCALE GENOMIC DNA]</scope>
    <source>
        <strain evidence="2">cv. Yunnan</strain>
        <tissue evidence="1">Leaves</tissue>
    </source>
</reference>
<dbReference type="EMBL" id="CM042040">
    <property type="protein sequence ID" value="KAI3716804.1"/>
    <property type="molecule type" value="Genomic_DNA"/>
</dbReference>
<reference evidence="2" key="1">
    <citation type="journal article" date="2022" name="Mol. Ecol. Resour.">
        <title>The genomes of chicory, endive, great burdock and yacon provide insights into Asteraceae palaeo-polyploidization history and plant inulin production.</title>
        <authorList>
            <person name="Fan W."/>
            <person name="Wang S."/>
            <person name="Wang H."/>
            <person name="Wang A."/>
            <person name="Jiang F."/>
            <person name="Liu H."/>
            <person name="Zhao H."/>
            <person name="Xu D."/>
            <person name="Zhang Y."/>
        </authorList>
    </citation>
    <scope>NUCLEOTIDE SEQUENCE [LARGE SCALE GENOMIC DNA]</scope>
    <source>
        <strain evidence="2">cv. Yunnan</strain>
    </source>
</reference>
<evidence type="ECO:0000313" key="1">
    <source>
        <dbReference type="EMBL" id="KAI3716804.1"/>
    </source>
</evidence>
<proteinExistence type="predicted"/>
<gene>
    <name evidence="1" type="ORF">L1987_67967</name>
</gene>